<name>F0XE48_GROCL</name>
<feature type="region of interest" description="Disordered" evidence="1">
    <location>
        <begin position="1"/>
        <end position="21"/>
    </location>
</feature>
<protein>
    <submittedName>
        <fullName evidence="2">Uncharacterized protein</fullName>
    </submittedName>
</protein>
<gene>
    <name evidence="2" type="ORF">CMQ_1686</name>
</gene>
<evidence type="ECO:0000256" key="1">
    <source>
        <dbReference type="SAM" id="MobiDB-lite"/>
    </source>
</evidence>
<dbReference type="GeneID" id="25974591"/>
<dbReference type="RefSeq" id="XP_014174240.1">
    <property type="nucleotide sequence ID" value="XM_014318765.1"/>
</dbReference>
<dbReference type="AlphaFoldDB" id="F0XE48"/>
<dbReference type="OrthoDB" id="5186861at2759"/>
<evidence type="ECO:0000313" key="2">
    <source>
        <dbReference type="EMBL" id="EFX04758.1"/>
    </source>
</evidence>
<organism evidence="3">
    <name type="scientific">Grosmannia clavigera (strain kw1407 / UAMH 11150)</name>
    <name type="common">Blue stain fungus</name>
    <name type="synonym">Graphiocladiella clavigera</name>
    <dbReference type="NCBI Taxonomy" id="655863"/>
    <lineage>
        <taxon>Eukaryota</taxon>
        <taxon>Fungi</taxon>
        <taxon>Dikarya</taxon>
        <taxon>Ascomycota</taxon>
        <taxon>Pezizomycotina</taxon>
        <taxon>Sordariomycetes</taxon>
        <taxon>Sordariomycetidae</taxon>
        <taxon>Ophiostomatales</taxon>
        <taxon>Ophiostomataceae</taxon>
        <taxon>Leptographium</taxon>
    </lineage>
</organism>
<proteinExistence type="predicted"/>
<accession>F0XE48</accession>
<dbReference type="Proteomes" id="UP000007796">
    <property type="component" value="Unassembled WGS sequence"/>
</dbReference>
<dbReference type="eggNOG" id="ENOG502RK2R">
    <property type="taxonomic scope" value="Eukaryota"/>
</dbReference>
<dbReference type="InParanoid" id="F0XE48"/>
<sequence>MPSRKSGAATQKQHDIDNTVTSIDVDLSSDIDEGFNPVQAATDLKKVVEIHKKRRHAMRKKIEARYEARVTDIVRRTERRLAERDERIAEVRGEQLARLVAAVEGKDTQQRSAAGKVARFYDGCINLANVIESVYTGLAAEAKAADLVASVSGE</sequence>
<dbReference type="HOGENOM" id="CLU_1704417_0_0_1"/>
<evidence type="ECO:0000313" key="3">
    <source>
        <dbReference type="Proteomes" id="UP000007796"/>
    </source>
</evidence>
<dbReference type="EMBL" id="GL629765">
    <property type="protein sequence ID" value="EFX04758.1"/>
    <property type="molecule type" value="Genomic_DNA"/>
</dbReference>
<keyword evidence="3" id="KW-1185">Reference proteome</keyword>
<reference evidence="2 3" key="1">
    <citation type="journal article" date="2011" name="Proc. Natl. Acad. Sci. U.S.A.">
        <title>Genome and transcriptome analyses of the mountain pine beetle-fungal symbiont Grosmannia clavigera, a lodgepole pine pathogen.</title>
        <authorList>
            <person name="DiGuistini S."/>
            <person name="Wang Y."/>
            <person name="Liao N.Y."/>
            <person name="Taylor G."/>
            <person name="Tanguay P."/>
            <person name="Feau N."/>
            <person name="Henrissat B."/>
            <person name="Chan S.K."/>
            <person name="Hesse-Orce U."/>
            <person name="Alamouti S.M."/>
            <person name="Tsui C.K.M."/>
            <person name="Docking R.T."/>
            <person name="Levasseur A."/>
            <person name="Haridas S."/>
            <person name="Robertson G."/>
            <person name="Birol I."/>
            <person name="Holt R.A."/>
            <person name="Marra M.A."/>
            <person name="Hamelin R.C."/>
            <person name="Hirst M."/>
            <person name="Jones S.J.M."/>
            <person name="Bohlmann J."/>
            <person name="Breuil C."/>
        </authorList>
    </citation>
    <scope>NUCLEOTIDE SEQUENCE [LARGE SCALE GENOMIC DNA]</scope>
    <source>
        <strain evidence="3">kw1407 / UAMH 11150</strain>
    </source>
</reference>